<evidence type="ECO:0008006" key="3">
    <source>
        <dbReference type="Google" id="ProtNLM"/>
    </source>
</evidence>
<accession>A0ABR2PXJ8</accession>
<evidence type="ECO:0000313" key="1">
    <source>
        <dbReference type="EMBL" id="KAK8993019.1"/>
    </source>
</evidence>
<comment type="caution">
    <text evidence="1">The sequence shown here is derived from an EMBL/GenBank/DDBJ whole genome shotgun (WGS) entry which is preliminary data.</text>
</comment>
<gene>
    <name evidence="1" type="ORF">V6N11_049077</name>
</gene>
<dbReference type="Proteomes" id="UP001396334">
    <property type="component" value="Unassembled WGS sequence"/>
</dbReference>
<keyword evidence="2" id="KW-1185">Reference proteome</keyword>
<protein>
    <recommendedName>
        <fullName evidence="3">RNase H type-1 domain-containing protein</fullName>
    </recommendedName>
</protein>
<proteinExistence type="predicted"/>
<sequence length="119" mass="12973">MLKGLPIMGEVVVCTVDLLLRKAFLVLGDEILELNSEGALRLLQSDTGSQHSLSLLLHIGELRSRAWRVKSAHVRRGENKIVDSMAKLTSFDGCNTMQFSSPLVTDSSIMSFVIADAGD</sequence>
<evidence type="ECO:0000313" key="2">
    <source>
        <dbReference type="Proteomes" id="UP001396334"/>
    </source>
</evidence>
<reference evidence="1 2" key="1">
    <citation type="journal article" date="2024" name="G3 (Bethesda)">
        <title>Genome assembly of Hibiscus sabdariffa L. provides insights into metabolisms of medicinal natural products.</title>
        <authorList>
            <person name="Kim T."/>
        </authorList>
    </citation>
    <scope>NUCLEOTIDE SEQUENCE [LARGE SCALE GENOMIC DNA]</scope>
    <source>
        <strain evidence="1">TK-2024</strain>
        <tissue evidence="1">Old leaves</tissue>
    </source>
</reference>
<dbReference type="EMBL" id="JBBPBN010000050">
    <property type="protein sequence ID" value="KAK8993019.1"/>
    <property type="molecule type" value="Genomic_DNA"/>
</dbReference>
<organism evidence="1 2">
    <name type="scientific">Hibiscus sabdariffa</name>
    <name type="common">roselle</name>
    <dbReference type="NCBI Taxonomy" id="183260"/>
    <lineage>
        <taxon>Eukaryota</taxon>
        <taxon>Viridiplantae</taxon>
        <taxon>Streptophyta</taxon>
        <taxon>Embryophyta</taxon>
        <taxon>Tracheophyta</taxon>
        <taxon>Spermatophyta</taxon>
        <taxon>Magnoliopsida</taxon>
        <taxon>eudicotyledons</taxon>
        <taxon>Gunneridae</taxon>
        <taxon>Pentapetalae</taxon>
        <taxon>rosids</taxon>
        <taxon>malvids</taxon>
        <taxon>Malvales</taxon>
        <taxon>Malvaceae</taxon>
        <taxon>Malvoideae</taxon>
        <taxon>Hibiscus</taxon>
    </lineage>
</organism>
<name>A0ABR2PXJ8_9ROSI</name>